<name>G0XS45_PRODI</name>
<dbReference type="EMBL" id="HQ407368">
    <property type="protein sequence ID" value="AEH57213.1"/>
    <property type="molecule type" value="Genomic_DNA"/>
</dbReference>
<evidence type="ECO:0000313" key="1">
    <source>
        <dbReference type="EMBL" id="AEH57213.1"/>
    </source>
</evidence>
<proteinExistence type="predicted"/>
<sequence length="62" mass="6979">MLLNCFVSTGKTANVNYADHKTKHFIYKLSCFLLGGPPIVYNLVLTSTNNDQVEFNSNQILK</sequence>
<gene>
    <name evidence="1" type="primary">terC</name>
</gene>
<accession>G0XS45</accession>
<protein>
    <submittedName>
        <fullName evidence="1">Uncharacterized protein</fullName>
    </submittedName>
</protein>
<reference evidence="1" key="1">
    <citation type="journal article" date="2011" name="PLoS ONE">
        <title>Variation in tropical reef symbiont metagenomes defined by secondary metabolism.</title>
        <authorList>
            <person name="Donia M.S."/>
            <person name="Fricke W.F."/>
            <person name="Ravel J."/>
            <person name="Schmidt E.W."/>
        </authorList>
    </citation>
    <scope>NUCLEOTIDE SEQUENCE</scope>
</reference>
<dbReference type="AlphaFoldDB" id="G0XS45"/>
<organism evidence="1">
    <name type="scientific">Prochloron didemni P2-Fiji</name>
    <dbReference type="NCBI Taxonomy" id="910454"/>
    <lineage>
        <taxon>Bacteria</taxon>
        <taxon>Bacillati</taxon>
        <taxon>Cyanobacteriota</taxon>
        <taxon>Cyanophyceae</taxon>
        <taxon>Oscillatoriophycideae</taxon>
        <taxon>Chroococcales</taxon>
        <taxon>Prochloraceae</taxon>
        <taxon>Prochloron</taxon>
    </lineage>
</organism>